<feature type="region of interest" description="Disordered" evidence="1">
    <location>
        <begin position="1"/>
        <end position="22"/>
    </location>
</feature>
<evidence type="ECO:0000313" key="3">
    <source>
        <dbReference type="Proteomes" id="UP000023152"/>
    </source>
</evidence>
<accession>X6MCQ1</accession>
<proteinExistence type="predicted"/>
<reference evidence="2 3" key="1">
    <citation type="journal article" date="2013" name="Curr. Biol.">
        <title>The Genome of the Foraminiferan Reticulomyxa filosa.</title>
        <authorList>
            <person name="Glockner G."/>
            <person name="Hulsmann N."/>
            <person name="Schleicher M."/>
            <person name="Noegel A.A."/>
            <person name="Eichinger L."/>
            <person name="Gallinger C."/>
            <person name="Pawlowski J."/>
            <person name="Sierra R."/>
            <person name="Euteneuer U."/>
            <person name="Pillet L."/>
            <person name="Moustafa A."/>
            <person name="Platzer M."/>
            <person name="Groth M."/>
            <person name="Szafranski K."/>
            <person name="Schliwa M."/>
        </authorList>
    </citation>
    <scope>NUCLEOTIDE SEQUENCE [LARGE SCALE GENOMIC DNA]</scope>
</reference>
<dbReference type="Proteomes" id="UP000023152">
    <property type="component" value="Unassembled WGS sequence"/>
</dbReference>
<dbReference type="AlphaFoldDB" id="X6MCQ1"/>
<sequence length="290" mass="33386">QRSTRRQEAQEAQEAKEVQEMHDNCKETQTDLETSKDVAFDATIMDNNVGREEKIVTMNKTEKVVRMTATERLGYEQQQYKKRLSKVLNDKKGLVDVVEVETNKQSRHAKKYYGLSEIEENTLRNTFGTAKRLVLYAYDVSRADHISVPDIPIGEPLVRTAPEHVSKLQKRTLQAYALSKKSKYAYDPYICYKALCLTNDNESKAIQWFSTNREQPDTLRKVAPLARYIVCQHTPMIATETNENMFTNCLFYCSGHQLVVLIPPHVQPWNSSDKHVGRVYNLKDGSHQVP</sequence>
<feature type="non-terminal residue" evidence="2">
    <location>
        <position position="1"/>
    </location>
</feature>
<gene>
    <name evidence="2" type="ORF">RFI_26562</name>
</gene>
<dbReference type="EMBL" id="ASPP01023095">
    <property type="protein sequence ID" value="ETO10815.1"/>
    <property type="molecule type" value="Genomic_DNA"/>
</dbReference>
<evidence type="ECO:0000256" key="1">
    <source>
        <dbReference type="SAM" id="MobiDB-lite"/>
    </source>
</evidence>
<keyword evidence="3" id="KW-1185">Reference proteome</keyword>
<organism evidence="2 3">
    <name type="scientific">Reticulomyxa filosa</name>
    <dbReference type="NCBI Taxonomy" id="46433"/>
    <lineage>
        <taxon>Eukaryota</taxon>
        <taxon>Sar</taxon>
        <taxon>Rhizaria</taxon>
        <taxon>Retaria</taxon>
        <taxon>Foraminifera</taxon>
        <taxon>Monothalamids</taxon>
        <taxon>Reticulomyxidae</taxon>
        <taxon>Reticulomyxa</taxon>
    </lineage>
</organism>
<protein>
    <submittedName>
        <fullName evidence="2">Uncharacterized protein</fullName>
    </submittedName>
</protein>
<comment type="caution">
    <text evidence="2">The sequence shown here is derived from an EMBL/GenBank/DDBJ whole genome shotgun (WGS) entry which is preliminary data.</text>
</comment>
<evidence type="ECO:0000313" key="2">
    <source>
        <dbReference type="EMBL" id="ETO10815.1"/>
    </source>
</evidence>
<name>X6MCQ1_RETFI</name>